<dbReference type="Proteomes" id="UP000887578">
    <property type="component" value="Unplaced"/>
</dbReference>
<protein>
    <submittedName>
        <fullName evidence="4">BTB domain-containing protein</fullName>
    </submittedName>
</protein>
<accession>A0A914QM94</accession>
<feature type="domain" description="BTB" evidence="2">
    <location>
        <begin position="172"/>
        <end position="231"/>
    </location>
</feature>
<feature type="transmembrane region" description="Helical" evidence="1">
    <location>
        <begin position="264"/>
        <end position="286"/>
    </location>
</feature>
<dbReference type="SMART" id="SM00225">
    <property type="entry name" value="BTB"/>
    <property type="match status" value="1"/>
</dbReference>
<evidence type="ECO:0000313" key="3">
    <source>
        <dbReference type="Proteomes" id="UP000887578"/>
    </source>
</evidence>
<keyword evidence="1" id="KW-1133">Transmembrane helix</keyword>
<sequence length="288" mass="33305">MSCSKISAIEVPISIRWKIPKQKLLNESKKEEWRIKSEEFSVKEISGVSYHVGIDSFFSQNNNGKCVFLTLVLKMENELKMNVNYNLCVPTANYNGTNSEFKNEKEHFCVTLIGKIDELFDPTRNFIVNDSMIITMEAIITVQMNLSHSAVLVSEESKFCKLGLKLWDRDDKDFTVIVDGKEIKVHKLIVSTESSVFNQMIKSGLQESKENKVTITDFDYEIVETAKKFCYGINDEEFYNVENGIKLLQFSDKYDITDLKVKQILLKSFLMITFIIFLVVFCKFFICE</sequence>
<dbReference type="CDD" id="cd18186">
    <property type="entry name" value="BTB_POZ_ZBTB_KLHL-like"/>
    <property type="match status" value="1"/>
</dbReference>
<evidence type="ECO:0000256" key="1">
    <source>
        <dbReference type="SAM" id="Phobius"/>
    </source>
</evidence>
<dbReference type="SUPFAM" id="SSF54695">
    <property type="entry name" value="POZ domain"/>
    <property type="match status" value="1"/>
</dbReference>
<evidence type="ECO:0000313" key="4">
    <source>
        <dbReference type="WBParaSite" id="PDA_v2.g28456.t1"/>
    </source>
</evidence>
<evidence type="ECO:0000259" key="2">
    <source>
        <dbReference type="PROSITE" id="PS50097"/>
    </source>
</evidence>
<dbReference type="PANTHER" id="PTHR24413">
    <property type="entry name" value="SPECKLE-TYPE POZ PROTEIN"/>
    <property type="match status" value="1"/>
</dbReference>
<keyword evidence="1" id="KW-0812">Transmembrane</keyword>
<reference evidence="4" key="1">
    <citation type="submission" date="2022-11" db="UniProtKB">
        <authorList>
            <consortium name="WormBaseParasite"/>
        </authorList>
    </citation>
    <scope>IDENTIFICATION</scope>
</reference>
<organism evidence="3 4">
    <name type="scientific">Panagrolaimus davidi</name>
    <dbReference type="NCBI Taxonomy" id="227884"/>
    <lineage>
        <taxon>Eukaryota</taxon>
        <taxon>Metazoa</taxon>
        <taxon>Ecdysozoa</taxon>
        <taxon>Nematoda</taxon>
        <taxon>Chromadorea</taxon>
        <taxon>Rhabditida</taxon>
        <taxon>Tylenchina</taxon>
        <taxon>Panagrolaimomorpha</taxon>
        <taxon>Panagrolaimoidea</taxon>
        <taxon>Panagrolaimidae</taxon>
        <taxon>Panagrolaimus</taxon>
    </lineage>
</organism>
<dbReference type="InterPro" id="IPR000210">
    <property type="entry name" value="BTB/POZ_dom"/>
</dbReference>
<dbReference type="Gene3D" id="2.60.210.10">
    <property type="entry name" value="Apoptosis, Tumor Necrosis Factor Receptor Associated Protein 2, Chain A"/>
    <property type="match status" value="1"/>
</dbReference>
<dbReference type="WBParaSite" id="PDA_v2.g28456.t1">
    <property type="protein sequence ID" value="PDA_v2.g28456.t1"/>
    <property type="gene ID" value="PDA_v2.g28456"/>
</dbReference>
<dbReference type="Gene3D" id="3.30.710.10">
    <property type="entry name" value="Potassium Channel Kv1.1, Chain A"/>
    <property type="match status" value="1"/>
</dbReference>
<dbReference type="InterPro" id="IPR008974">
    <property type="entry name" value="TRAF-like"/>
</dbReference>
<dbReference type="Pfam" id="PF00651">
    <property type="entry name" value="BTB"/>
    <property type="match status" value="1"/>
</dbReference>
<keyword evidence="3" id="KW-1185">Reference proteome</keyword>
<name>A0A914QM94_9BILA</name>
<proteinExistence type="predicted"/>
<keyword evidence="1" id="KW-0472">Membrane</keyword>
<dbReference type="InterPro" id="IPR011333">
    <property type="entry name" value="SKP1/BTB/POZ_sf"/>
</dbReference>
<dbReference type="PROSITE" id="PS50097">
    <property type="entry name" value="BTB"/>
    <property type="match status" value="1"/>
</dbReference>
<dbReference type="AlphaFoldDB" id="A0A914QM94"/>